<dbReference type="PROSITE" id="PS52016">
    <property type="entry name" value="TONB_DEPENDENT_REC_3"/>
    <property type="match status" value="1"/>
</dbReference>
<evidence type="ECO:0000256" key="8">
    <source>
        <dbReference type="PROSITE-ProRule" id="PRU01360"/>
    </source>
</evidence>
<evidence type="ECO:0000256" key="9">
    <source>
        <dbReference type="RuleBase" id="RU003357"/>
    </source>
</evidence>
<comment type="similarity">
    <text evidence="8 9">Belongs to the TonB-dependent receptor family.</text>
</comment>
<feature type="signal peptide" evidence="11">
    <location>
        <begin position="1"/>
        <end position="22"/>
    </location>
</feature>
<evidence type="ECO:0000256" key="5">
    <source>
        <dbReference type="ARBA" id="ARBA00023077"/>
    </source>
</evidence>
<dbReference type="Proteomes" id="UP000031656">
    <property type="component" value="Chromosome"/>
</dbReference>
<dbReference type="InterPro" id="IPR012910">
    <property type="entry name" value="Plug_dom"/>
</dbReference>
<organism evidence="14 15">
    <name type="scientific">Gluconobacter oxydans DSM 3504</name>
    <dbReference type="NCBI Taxonomy" id="1288313"/>
    <lineage>
        <taxon>Bacteria</taxon>
        <taxon>Pseudomonadati</taxon>
        <taxon>Pseudomonadota</taxon>
        <taxon>Alphaproteobacteria</taxon>
        <taxon>Acetobacterales</taxon>
        <taxon>Acetobacteraceae</taxon>
        <taxon>Gluconobacter</taxon>
    </lineage>
</organism>
<dbReference type="AlphaFoldDB" id="A0A067Z5U9"/>
<dbReference type="Gene3D" id="2.40.170.20">
    <property type="entry name" value="TonB-dependent receptor, beta-barrel domain"/>
    <property type="match status" value="1"/>
</dbReference>
<dbReference type="Gene3D" id="2.170.130.10">
    <property type="entry name" value="TonB-dependent receptor, plug domain"/>
    <property type="match status" value="1"/>
</dbReference>
<evidence type="ECO:0000259" key="12">
    <source>
        <dbReference type="Pfam" id="PF00593"/>
    </source>
</evidence>
<evidence type="ECO:0000256" key="2">
    <source>
        <dbReference type="ARBA" id="ARBA00022448"/>
    </source>
</evidence>
<feature type="region of interest" description="Disordered" evidence="10">
    <location>
        <begin position="25"/>
        <end position="55"/>
    </location>
</feature>
<evidence type="ECO:0000259" key="13">
    <source>
        <dbReference type="Pfam" id="PF07715"/>
    </source>
</evidence>
<dbReference type="EMBL" id="CP004373">
    <property type="protein sequence ID" value="AHK70995.1"/>
    <property type="molecule type" value="Genomic_DNA"/>
</dbReference>
<keyword evidence="3 8" id="KW-1134">Transmembrane beta strand</keyword>
<dbReference type="InterPro" id="IPR036942">
    <property type="entry name" value="Beta-barrel_TonB_sf"/>
</dbReference>
<proteinExistence type="inferred from homology"/>
<name>A0A067Z5U9_GLUOY</name>
<accession>A0A067Z5U9</accession>
<evidence type="ECO:0000256" key="1">
    <source>
        <dbReference type="ARBA" id="ARBA00004571"/>
    </source>
</evidence>
<dbReference type="GeneID" id="56905323"/>
<dbReference type="InterPro" id="IPR000531">
    <property type="entry name" value="Beta-barrel_TonB"/>
</dbReference>
<keyword evidence="7 8" id="KW-0998">Cell outer membrane</keyword>
<keyword evidence="5 9" id="KW-0798">TonB box</keyword>
<keyword evidence="6 8" id="KW-0472">Membrane</keyword>
<evidence type="ECO:0000256" key="7">
    <source>
        <dbReference type="ARBA" id="ARBA00023237"/>
    </source>
</evidence>
<evidence type="ECO:0000256" key="6">
    <source>
        <dbReference type="ARBA" id="ARBA00023136"/>
    </source>
</evidence>
<keyword evidence="2 8" id="KW-0813">Transport</keyword>
<feature type="domain" description="TonB-dependent receptor plug" evidence="13">
    <location>
        <begin position="84"/>
        <end position="184"/>
    </location>
</feature>
<evidence type="ECO:0000256" key="4">
    <source>
        <dbReference type="ARBA" id="ARBA00022692"/>
    </source>
</evidence>
<evidence type="ECO:0000313" key="14">
    <source>
        <dbReference type="EMBL" id="AHK70995.1"/>
    </source>
</evidence>
<dbReference type="InterPro" id="IPR039426">
    <property type="entry name" value="TonB-dep_rcpt-like"/>
</dbReference>
<dbReference type="Pfam" id="PF07715">
    <property type="entry name" value="Plug"/>
    <property type="match status" value="1"/>
</dbReference>
<dbReference type="HOGENOM" id="CLU_017621_0_0_5"/>
<feature type="domain" description="TonB-dependent receptor-like beta-barrel" evidence="12">
    <location>
        <begin position="332"/>
        <end position="796"/>
    </location>
</feature>
<dbReference type="KEGG" id="goy:GLS_c10880"/>
<evidence type="ECO:0000256" key="11">
    <source>
        <dbReference type="SAM" id="SignalP"/>
    </source>
</evidence>
<evidence type="ECO:0000256" key="10">
    <source>
        <dbReference type="SAM" id="MobiDB-lite"/>
    </source>
</evidence>
<dbReference type="Pfam" id="PF00593">
    <property type="entry name" value="TonB_dep_Rec_b-barrel"/>
    <property type="match status" value="1"/>
</dbReference>
<gene>
    <name evidence="14" type="ORF">GLS_c10880</name>
</gene>
<dbReference type="RefSeq" id="WP_041111512.1">
    <property type="nucleotide sequence ID" value="NZ_CP004373.1"/>
</dbReference>
<comment type="subcellular location">
    <subcellularLocation>
        <location evidence="1 8">Cell outer membrane</location>
        <topology evidence="1 8">Multi-pass membrane protein</topology>
    </subcellularLocation>
</comment>
<sequence>MRLARLLSTSALFAFGTVSAFAAPADSTASSDKKSPTKVAAAAPSMMGNTAPTDEHEEHVSVSGHHTYFDGVTRRDVGGGLMQKQDSAKSVSAISRDYIEKQAPGQDPMQLIALLPGANVSSSDPAGLTGSHMSARGLDQSQMGFTLEGFPINDIGSFSVYSQEIVDSENLRKVSLAQGSADLDSPHLSATGGVVDMYMIDPKMKKGGAFDVSYGSYDYTRGFLRLDTGKIGQTNLRAYFSGSYATEDAIHSMATNRKLHAEAKFVNDWGDGNRVSLAIVGNRLYNYLTPSVNQASWETYGFGVKDQYIAPCYSGSTCTRPNGTTFKNTSGSTISNTSYNGVYKDPTGKTTAGDASYYKLHQNPFTNIYASAPSTFKLTDHLVLTETPYFWYGDGSGGAAYSLPTSWGATSMSGTLDGKTQTKGSLIYEPSITTTYRPGAVTKLTLTTGVNRLMVGYWFEYAKQSQTAPATGIASDGTPWNLWGAGPNFVFNDGTTYQYRQSLTQTRTHTMFIGDSLSLLHNKLTIDGGLKYAIVTRDAHNMLPDTSTGPYINKTYYQPLPTAAIRYQINPEMQVFVSGSTNFRIPTNYSLYDAGTYYKNGGYSTHGSTNLQPEISISEEAGWRYTGPTVMASVTYFHYNFTNRFFSQSECLDESCSSYATGSINAGGQSTNGVDAEVGTRPIFYHIRPYVSFEYVDARTTSNLRAGSGSSIDYLPTKGKFAPETPKYQVGFNLDYDDGNVFGAYNLKYVAKQYSTFMNDESIPGYVKMNITVGYRFKNLGFLQAPNVKLNLTNITNKHYLGFPIGLQTNATTMRGIFGNTVKGSTPTYMIAAPFAATGSISAGF</sequence>
<keyword evidence="4 8" id="KW-0812">Transmembrane</keyword>
<feature type="chain" id="PRO_5001648830" evidence="11">
    <location>
        <begin position="23"/>
        <end position="845"/>
    </location>
</feature>
<keyword evidence="14" id="KW-0675">Receptor</keyword>
<reference evidence="14 15" key="1">
    <citation type="journal article" date="2015" name="Appl. Microbiol. Biotechnol.">
        <title>The consequence of an additional NADH dehydrogenase paralog on the growth of Gluconobacter oxydans DSM3504.</title>
        <authorList>
            <person name="Kostner D."/>
            <person name="Luchterhand B."/>
            <person name="Junker A."/>
            <person name="Volland S."/>
            <person name="Daniel R."/>
            <person name="Buchs J."/>
            <person name="Liebl W."/>
            <person name="Ehrenreich A."/>
        </authorList>
    </citation>
    <scope>NUCLEOTIDE SEQUENCE [LARGE SCALE GENOMIC DNA]</scope>
    <source>
        <strain evidence="14">DSM 3504</strain>
    </source>
</reference>
<keyword evidence="11" id="KW-0732">Signal</keyword>
<evidence type="ECO:0000313" key="15">
    <source>
        <dbReference type="Proteomes" id="UP000031656"/>
    </source>
</evidence>
<protein>
    <submittedName>
        <fullName evidence="14">TonB-dependent outer membrane receptor</fullName>
    </submittedName>
</protein>
<dbReference type="GO" id="GO:0009279">
    <property type="term" value="C:cell outer membrane"/>
    <property type="evidence" value="ECO:0007669"/>
    <property type="project" value="UniProtKB-SubCell"/>
</dbReference>
<dbReference type="SUPFAM" id="SSF56935">
    <property type="entry name" value="Porins"/>
    <property type="match status" value="1"/>
</dbReference>
<dbReference type="InterPro" id="IPR037066">
    <property type="entry name" value="Plug_dom_sf"/>
</dbReference>
<evidence type="ECO:0000256" key="3">
    <source>
        <dbReference type="ARBA" id="ARBA00022452"/>
    </source>
</evidence>